<dbReference type="SMART" id="SM00829">
    <property type="entry name" value="PKS_ER"/>
    <property type="match status" value="1"/>
</dbReference>
<dbReference type="Gene3D" id="3.90.180.10">
    <property type="entry name" value="Medium-chain alcohol dehydrogenases, catalytic domain"/>
    <property type="match status" value="2"/>
</dbReference>
<dbReference type="PANTHER" id="PTHR43401:SF2">
    <property type="entry name" value="L-THREONINE 3-DEHYDROGENASE"/>
    <property type="match status" value="1"/>
</dbReference>
<dbReference type="HOGENOM" id="CLU_026673_11_0_11"/>
<evidence type="ECO:0000313" key="6">
    <source>
        <dbReference type="EMBL" id="ADB52352.1"/>
    </source>
</evidence>
<feature type="domain" description="Enoyl reductase (ER)" evidence="5">
    <location>
        <begin position="8"/>
        <end position="327"/>
    </location>
</feature>
<dbReference type="EMBL" id="CP001854">
    <property type="protein sequence ID" value="ADB52352.1"/>
    <property type="molecule type" value="Genomic_DNA"/>
</dbReference>
<reference evidence="6 7" key="1">
    <citation type="journal article" date="2010" name="Stand. Genomic Sci.">
        <title>Complete genome sequence of Conexibacter woesei type strain (ID131577).</title>
        <authorList>
            <person name="Pukall R."/>
            <person name="Lapidus A."/>
            <person name="Glavina Del Rio T."/>
            <person name="Copeland A."/>
            <person name="Tice H."/>
            <person name="Cheng J.-F."/>
            <person name="Lucas S."/>
            <person name="Chen F."/>
            <person name="Nolan M."/>
            <person name="Bruce D."/>
            <person name="Goodwin L."/>
            <person name="Pitluck S."/>
            <person name="Mavromatis K."/>
            <person name="Ivanova N."/>
            <person name="Ovchinnikova G."/>
            <person name="Pati A."/>
            <person name="Chen A."/>
            <person name="Palaniappan K."/>
            <person name="Land M."/>
            <person name="Hauser L."/>
            <person name="Chang Y.-J."/>
            <person name="Jeffries C.D."/>
            <person name="Chain P."/>
            <person name="Meincke L."/>
            <person name="Sims D."/>
            <person name="Brettin T."/>
            <person name="Detter J.C."/>
            <person name="Rohde M."/>
            <person name="Goeker M."/>
            <person name="Bristow J."/>
            <person name="Eisen J.A."/>
            <person name="Markowitz V."/>
            <person name="Kyrpides N.C."/>
            <person name="Klenk H.-P."/>
            <person name="Hugenholtz P."/>
        </authorList>
    </citation>
    <scope>NUCLEOTIDE SEQUENCE [LARGE SCALE GENOMIC DNA]</scope>
    <source>
        <strain evidence="7">DSM 14684 / CIP 108061 / JCM 11494 / NBRC 100937 / ID131577</strain>
    </source>
</reference>
<reference evidence="7" key="2">
    <citation type="submission" date="2010-01" db="EMBL/GenBank/DDBJ databases">
        <title>The complete genome of Conexibacter woesei DSM 14684.</title>
        <authorList>
            <consortium name="US DOE Joint Genome Institute (JGI-PGF)"/>
            <person name="Lucas S."/>
            <person name="Copeland A."/>
            <person name="Lapidus A."/>
            <person name="Glavina del Rio T."/>
            <person name="Dalin E."/>
            <person name="Tice H."/>
            <person name="Bruce D."/>
            <person name="Goodwin L."/>
            <person name="Pitluck S."/>
            <person name="Kyrpides N."/>
            <person name="Mavromatis K."/>
            <person name="Ivanova N."/>
            <person name="Mikhailova N."/>
            <person name="Chertkov O."/>
            <person name="Brettin T."/>
            <person name="Detter J.C."/>
            <person name="Han C."/>
            <person name="Larimer F."/>
            <person name="Land M."/>
            <person name="Hauser L."/>
            <person name="Markowitz V."/>
            <person name="Cheng J.-F."/>
            <person name="Hugenholtz P."/>
            <person name="Woyke T."/>
            <person name="Wu D."/>
            <person name="Pukall R."/>
            <person name="Steenblock K."/>
            <person name="Schneider S."/>
            <person name="Klenk H.-P."/>
            <person name="Eisen J.A."/>
        </authorList>
    </citation>
    <scope>NUCLEOTIDE SEQUENCE [LARGE SCALE GENOMIC DNA]</scope>
    <source>
        <strain evidence="7">DSM 14684 / CIP 108061 / JCM 11494 / NBRC 100937 / ID131577</strain>
    </source>
</reference>
<dbReference type="Proteomes" id="UP000008229">
    <property type="component" value="Chromosome"/>
</dbReference>
<dbReference type="SUPFAM" id="SSF50129">
    <property type="entry name" value="GroES-like"/>
    <property type="match status" value="1"/>
</dbReference>
<protein>
    <submittedName>
        <fullName evidence="6">Alcohol dehydrogenase GroES domain protein</fullName>
    </submittedName>
</protein>
<evidence type="ECO:0000256" key="2">
    <source>
        <dbReference type="ARBA" id="ARBA00022833"/>
    </source>
</evidence>
<organism evidence="6 7">
    <name type="scientific">Conexibacter woesei (strain DSM 14684 / CCUG 47730 / CIP 108061 / JCM 11494 / NBRC 100937 / ID131577)</name>
    <dbReference type="NCBI Taxonomy" id="469383"/>
    <lineage>
        <taxon>Bacteria</taxon>
        <taxon>Bacillati</taxon>
        <taxon>Actinomycetota</taxon>
        <taxon>Thermoleophilia</taxon>
        <taxon>Solirubrobacterales</taxon>
        <taxon>Conexibacteraceae</taxon>
        <taxon>Conexibacter</taxon>
    </lineage>
</organism>
<evidence type="ECO:0000256" key="4">
    <source>
        <dbReference type="RuleBase" id="RU361277"/>
    </source>
</evidence>
<dbReference type="RefSeq" id="WP_012935403.1">
    <property type="nucleotide sequence ID" value="NC_013739.1"/>
</dbReference>
<evidence type="ECO:0000313" key="7">
    <source>
        <dbReference type="Proteomes" id="UP000008229"/>
    </source>
</evidence>
<dbReference type="SUPFAM" id="SSF51735">
    <property type="entry name" value="NAD(P)-binding Rossmann-fold domains"/>
    <property type="match status" value="1"/>
</dbReference>
<dbReference type="PANTHER" id="PTHR43401">
    <property type="entry name" value="L-THREONINE 3-DEHYDROGENASE"/>
    <property type="match status" value="1"/>
</dbReference>
<dbReference type="InterPro" id="IPR011032">
    <property type="entry name" value="GroES-like_sf"/>
</dbReference>
<keyword evidence="3" id="KW-0560">Oxidoreductase</keyword>
<evidence type="ECO:0000259" key="5">
    <source>
        <dbReference type="SMART" id="SM00829"/>
    </source>
</evidence>
<sequence length="331" mass="34311">MRALVFQRPHEAVVVEDRGAPAIGPDEVLVRLERLGVCHSDFELLEGRYIIPVTYPIVPGHEWSGEVVEAGPDVRGLRVGDRVVGESVIGEDHFGFSISGAGAEFFKARPEWLHVLPEGLTWEQGALVEPFSVAYQATISAGGVDASDSVLVLGGGPIGLLCVAACAARGARVDLVEPQPSRRAAGERLGGRRGVDPRAAGTDGGAALAAWALDGTGGRGYDVVIEASGAAPAMASAYELAAQGGRVVHVGINVTDRPAVPLGLIQSKGLRVTGVIGAPGIWPETIRFLAASGLDLSPVVTQVLPLERALDALDSARDAANHVKVQLTTAA</sequence>
<dbReference type="AlphaFoldDB" id="D3F3I7"/>
<keyword evidence="1 4" id="KW-0479">Metal-binding</keyword>
<dbReference type="OrthoDB" id="5295340at2"/>
<dbReference type="KEGG" id="cwo:Cwoe_3935"/>
<dbReference type="InterPro" id="IPR020843">
    <property type="entry name" value="ER"/>
</dbReference>
<evidence type="ECO:0000256" key="1">
    <source>
        <dbReference type="ARBA" id="ARBA00022723"/>
    </source>
</evidence>
<dbReference type="GO" id="GO:0016491">
    <property type="term" value="F:oxidoreductase activity"/>
    <property type="evidence" value="ECO:0007669"/>
    <property type="project" value="UniProtKB-KW"/>
</dbReference>
<gene>
    <name evidence="6" type="ordered locus">Cwoe_3935</name>
</gene>
<keyword evidence="2 4" id="KW-0862">Zinc</keyword>
<name>D3F3I7_CONWI</name>
<evidence type="ECO:0000256" key="3">
    <source>
        <dbReference type="ARBA" id="ARBA00023002"/>
    </source>
</evidence>
<dbReference type="eggNOG" id="COG1063">
    <property type="taxonomic scope" value="Bacteria"/>
</dbReference>
<dbReference type="InterPro" id="IPR013154">
    <property type="entry name" value="ADH-like_N"/>
</dbReference>
<proteinExistence type="inferred from homology"/>
<dbReference type="InterPro" id="IPR036291">
    <property type="entry name" value="NAD(P)-bd_dom_sf"/>
</dbReference>
<comment type="cofactor">
    <cofactor evidence="4">
        <name>Zn(2+)</name>
        <dbReference type="ChEBI" id="CHEBI:29105"/>
    </cofactor>
</comment>
<comment type="similarity">
    <text evidence="4">Belongs to the zinc-containing alcohol dehydrogenase family.</text>
</comment>
<dbReference type="InterPro" id="IPR002328">
    <property type="entry name" value="ADH_Zn_CS"/>
</dbReference>
<dbReference type="Gene3D" id="3.40.50.720">
    <property type="entry name" value="NAD(P)-binding Rossmann-like Domain"/>
    <property type="match status" value="1"/>
</dbReference>
<dbReference type="Pfam" id="PF08240">
    <property type="entry name" value="ADH_N"/>
    <property type="match status" value="1"/>
</dbReference>
<accession>D3F3I7</accession>
<keyword evidence="7" id="KW-1185">Reference proteome</keyword>
<dbReference type="InterPro" id="IPR013149">
    <property type="entry name" value="ADH-like_C"/>
</dbReference>
<dbReference type="Pfam" id="PF00107">
    <property type="entry name" value="ADH_zinc_N"/>
    <property type="match status" value="1"/>
</dbReference>
<dbReference type="PROSITE" id="PS00059">
    <property type="entry name" value="ADH_ZINC"/>
    <property type="match status" value="1"/>
</dbReference>
<dbReference type="STRING" id="469383.Cwoe_3935"/>
<dbReference type="GO" id="GO:0008270">
    <property type="term" value="F:zinc ion binding"/>
    <property type="evidence" value="ECO:0007669"/>
    <property type="project" value="InterPro"/>
</dbReference>
<dbReference type="InterPro" id="IPR050129">
    <property type="entry name" value="Zn_alcohol_dh"/>
</dbReference>